<evidence type="ECO:0000256" key="6">
    <source>
        <dbReference type="ARBA" id="ARBA00023242"/>
    </source>
</evidence>
<dbReference type="Pfam" id="PF10221">
    <property type="entry name" value="Mat89Bb"/>
    <property type="match status" value="1"/>
</dbReference>
<keyword evidence="6" id="KW-0539">Nucleus</keyword>
<keyword evidence="10" id="KW-1185">Reference proteome</keyword>
<comment type="subcellular location">
    <subcellularLocation>
        <location evidence="2">Cytoplasm</location>
    </subcellularLocation>
    <subcellularLocation>
        <location evidence="1">Nucleus</location>
    </subcellularLocation>
</comment>
<dbReference type="EMBL" id="JARBDR010000918">
    <property type="protein sequence ID" value="KAJ8301476.1"/>
    <property type="molecule type" value="Genomic_DNA"/>
</dbReference>
<reference evidence="9 10" key="1">
    <citation type="submission" date="2022-12" db="EMBL/GenBank/DDBJ databases">
        <title>Chromosome-level genome of Tegillarca granosa.</title>
        <authorList>
            <person name="Kim J."/>
        </authorList>
    </citation>
    <scope>NUCLEOTIDE SEQUENCE [LARGE SCALE GENOMIC DNA]</scope>
    <source>
        <strain evidence="9">Teg-2019</strain>
        <tissue evidence="9">Adductor muscle</tissue>
    </source>
</reference>
<protein>
    <submittedName>
        <fullName evidence="9">Uncharacterized protein</fullName>
    </submittedName>
</protein>
<gene>
    <name evidence="9" type="ORF">KUTeg_020463</name>
</gene>
<keyword evidence="5" id="KW-0498">Mitosis</keyword>
<keyword evidence="7" id="KW-0131">Cell cycle</keyword>
<evidence type="ECO:0000256" key="1">
    <source>
        <dbReference type="ARBA" id="ARBA00004123"/>
    </source>
</evidence>
<dbReference type="PANTHER" id="PTHR12955">
    <property type="entry name" value="SARCOMA ANTIGEN NY-SAR-95-RELATED"/>
    <property type="match status" value="1"/>
</dbReference>
<evidence type="ECO:0000256" key="5">
    <source>
        <dbReference type="ARBA" id="ARBA00022776"/>
    </source>
</evidence>
<evidence type="ECO:0000256" key="2">
    <source>
        <dbReference type="ARBA" id="ARBA00004496"/>
    </source>
</evidence>
<dbReference type="PANTHER" id="PTHR12955:SF1">
    <property type="entry name" value="INTEGRATOR COMPLEX SUBUNIT 13"/>
    <property type="match status" value="1"/>
</dbReference>
<evidence type="ECO:0000256" key="7">
    <source>
        <dbReference type="ARBA" id="ARBA00023306"/>
    </source>
</evidence>
<dbReference type="Proteomes" id="UP001217089">
    <property type="component" value="Unassembled WGS sequence"/>
</dbReference>
<dbReference type="InterPro" id="IPR019355">
    <property type="entry name" value="Cell_cycle_regulator_Mat89Bb"/>
</dbReference>
<evidence type="ECO:0000313" key="9">
    <source>
        <dbReference type="EMBL" id="KAJ8301476.1"/>
    </source>
</evidence>
<keyword evidence="3" id="KW-0963">Cytoplasm</keyword>
<accession>A0ABQ9E7Y7</accession>
<evidence type="ECO:0000256" key="4">
    <source>
        <dbReference type="ARBA" id="ARBA00022618"/>
    </source>
</evidence>
<comment type="caution">
    <text evidence="9">The sequence shown here is derived from an EMBL/GenBank/DDBJ whole genome shotgun (WGS) entry which is preliminary data.</text>
</comment>
<keyword evidence="4" id="KW-0132">Cell division</keyword>
<evidence type="ECO:0000256" key="3">
    <source>
        <dbReference type="ARBA" id="ARBA00022490"/>
    </source>
</evidence>
<name>A0ABQ9E7Y7_TEGGR</name>
<organism evidence="9 10">
    <name type="scientific">Tegillarca granosa</name>
    <name type="common">Malaysian cockle</name>
    <name type="synonym">Anadara granosa</name>
    <dbReference type="NCBI Taxonomy" id="220873"/>
    <lineage>
        <taxon>Eukaryota</taxon>
        <taxon>Metazoa</taxon>
        <taxon>Spiralia</taxon>
        <taxon>Lophotrochozoa</taxon>
        <taxon>Mollusca</taxon>
        <taxon>Bivalvia</taxon>
        <taxon>Autobranchia</taxon>
        <taxon>Pteriomorphia</taxon>
        <taxon>Arcoida</taxon>
        <taxon>Arcoidea</taxon>
        <taxon>Arcidae</taxon>
        <taxon>Tegillarca</taxon>
    </lineage>
</organism>
<evidence type="ECO:0000256" key="8">
    <source>
        <dbReference type="ARBA" id="ARBA00061603"/>
    </source>
</evidence>
<evidence type="ECO:0000313" key="10">
    <source>
        <dbReference type="Proteomes" id="UP001217089"/>
    </source>
</evidence>
<sequence length="118" mass="13177">MLTSHGGEIFIHAIHTGRSELEDPPSISEGCGGRVTDYRIGDFGEFMKENRLAPATSSINADLDSLPIDRAQKCLERMSRYWPMTISDSIIFQMASHIDPLPNLIVKETIDEEDVVEV</sequence>
<proteinExistence type="inferred from homology"/>
<comment type="similarity">
    <text evidence="8">Belongs to the Integrator subunit 13 family.</text>
</comment>